<name>A0A6G0Y3Y6_APHCR</name>
<dbReference type="AlphaFoldDB" id="A0A6G0Y3Y6"/>
<comment type="caution">
    <text evidence="1">The sequence shown here is derived from an EMBL/GenBank/DDBJ whole genome shotgun (WGS) entry which is preliminary data.</text>
</comment>
<organism evidence="1 2">
    <name type="scientific">Aphis craccivora</name>
    <name type="common">Cowpea aphid</name>
    <dbReference type="NCBI Taxonomy" id="307492"/>
    <lineage>
        <taxon>Eukaryota</taxon>
        <taxon>Metazoa</taxon>
        <taxon>Ecdysozoa</taxon>
        <taxon>Arthropoda</taxon>
        <taxon>Hexapoda</taxon>
        <taxon>Insecta</taxon>
        <taxon>Pterygota</taxon>
        <taxon>Neoptera</taxon>
        <taxon>Paraneoptera</taxon>
        <taxon>Hemiptera</taxon>
        <taxon>Sternorrhyncha</taxon>
        <taxon>Aphidomorpha</taxon>
        <taxon>Aphidoidea</taxon>
        <taxon>Aphididae</taxon>
        <taxon>Aphidini</taxon>
        <taxon>Aphis</taxon>
        <taxon>Aphis</taxon>
    </lineage>
</organism>
<accession>A0A6G0Y3Y6</accession>
<evidence type="ECO:0000313" key="1">
    <source>
        <dbReference type="EMBL" id="KAF0748652.1"/>
    </source>
</evidence>
<sequence length="203" mass="23964">MHDILKDINVKTYENLIIIGIDANLKFLSKSTTFYADGIFLNCRNLFFNQFFTIYSKKNNNYIISLNAFMLTLNYKIVRHNAINEVWPLTKVCACRFYLMKFGLSSEYVQNADKSQYLTYIHNQLGISLPMNWLKYIENNIDSDLKFSEIWAKKAIYIQADTTIIIRSFNIIKPNVKKLVIKLNSKIRHRCKFKILIHKNITQ</sequence>
<dbReference type="OrthoDB" id="90756at2759"/>
<protein>
    <submittedName>
        <fullName evidence="1">Uncharacterized protein</fullName>
    </submittedName>
</protein>
<dbReference type="EMBL" id="VUJU01006390">
    <property type="protein sequence ID" value="KAF0748652.1"/>
    <property type="molecule type" value="Genomic_DNA"/>
</dbReference>
<proteinExistence type="predicted"/>
<gene>
    <name evidence="1" type="ORF">FWK35_00026670</name>
</gene>
<reference evidence="1 2" key="1">
    <citation type="submission" date="2019-08" db="EMBL/GenBank/DDBJ databases">
        <title>Whole genome of Aphis craccivora.</title>
        <authorList>
            <person name="Voronova N.V."/>
            <person name="Shulinski R.S."/>
            <person name="Bandarenka Y.V."/>
            <person name="Zhorov D.G."/>
            <person name="Warner D."/>
        </authorList>
    </citation>
    <scope>NUCLEOTIDE SEQUENCE [LARGE SCALE GENOMIC DNA]</scope>
    <source>
        <strain evidence="1">180601</strain>
        <tissue evidence="1">Whole Body</tissue>
    </source>
</reference>
<dbReference type="Proteomes" id="UP000478052">
    <property type="component" value="Unassembled WGS sequence"/>
</dbReference>
<evidence type="ECO:0000313" key="2">
    <source>
        <dbReference type="Proteomes" id="UP000478052"/>
    </source>
</evidence>
<keyword evidence="2" id="KW-1185">Reference proteome</keyword>